<comment type="caution">
    <text evidence="2">The sequence shown here is derived from an EMBL/GenBank/DDBJ whole genome shotgun (WGS) entry which is preliminary data.</text>
</comment>
<feature type="transmembrane region" description="Helical" evidence="1">
    <location>
        <begin position="142"/>
        <end position="165"/>
    </location>
</feature>
<keyword evidence="1" id="KW-0472">Membrane</keyword>
<dbReference type="AlphaFoldDB" id="A0A2S6HAB8"/>
<keyword evidence="1" id="KW-0812">Transmembrane</keyword>
<feature type="transmembrane region" description="Helical" evidence="1">
    <location>
        <begin position="63"/>
        <end position="80"/>
    </location>
</feature>
<accession>A0A2S6HAB8</accession>
<name>A0A2S6HAB8_9GAMM</name>
<feature type="transmembrane region" description="Helical" evidence="1">
    <location>
        <begin position="185"/>
        <end position="206"/>
    </location>
</feature>
<sequence length="282" mass="30665">MIVASTLALVSLIMPPVSIVSSASVALVTLRRGAIEGLIVLACSTAVAGVLGFFLLGNYQFVLLYGVVLWVPVWLISIILREGRYLSLAVEVAVLIGVLGVVGFYLYNAELATMWKNILSQMVPPNAPVEDIQHTLTLLSHYMTGIVAAASVFGLLFGLFLGRWWQALLYNPGGFRQEFLSLNTHPRLAIGSIVVVVIASLSSGVISEVSWNIAILLFVLYTFIGTAVLHTVFAAMKMGRFIVPMFYVTLFLIPHAMLPVALVGLSDAWMNLRNKISNQQTP</sequence>
<evidence type="ECO:0000313" key="3">
    <source>
        <dbReference type="Proteomes" id="UP000240010"/>
    </source>
</evidence>
<feature type="transmembrane region" description="Helical" evidence="1">
    <location>
        <begin position="241"/>
        <end position="265"/>
    </location>
</feature>
<dbReference type="OMA" id="WQAGLYN"/>
<organism evidence="2 3">
    <name type="scientific">Methylobacter tundripaludum</name>
    <dbReference type="NCBI Taxonomy" id="173365"/>
    <lineage>
        <taxon>Bacteria</taxon>
        <taxon>Pseudomonadati</taxon>
        <taxon>Pseudomonadota</taxon>
        <taxon>Gammaproteobacteria</taxon>
        <taxon>Methylococcales</taxon>
        <taxon>Methylococcaceae</taxon>
        <taxon>Methylobacter</taxon>
    </lineage>
</organism>
<dbReference type="Proteomes" id="UP000240010">
    <property type="component" value="Unassembled WGS sequence"/>
</dbReference>
<keyword evidence="1" id="KW-1133">Transmembrane helix</keyword>
<feature type="transmembrane region" description="Helical" evidence="1">
    <location>
        <begin position="86"/>
        <end position="107"/>
    </location>
</feature>
<protein>
    <submittedName>
        <fullName evidence="2">Uncharacterized protein</fullName>
    </submittedName>
</protein>
<feature type="transmembrane region" description="Helical" evidence="1">
    <location>
        <begin position="38"/>
        <end position="56"/>
    </location>
</feature>
<evidence type="ECO:0000313" key="2">
    <source>
        <dbReference type="EMBL" id="PPK74442.1"/>
    </source>
</evidence>
<reference evidence="2 3" key="1">
    <citation type="submission" date="2018-02" db="EMBL/GenBank/DDBJ databases">
        <title>Subsurface microbial communities from deep shales in Ohio and West Virginia, USA.</title>
        <authorList>
            <person name="Wrighton K."/>
        </authorList>
    </citation>
    <scope>NUCLEOTIDE SEQUENCE [LARGE SCALE GENOMIC DNA]</scope>
    <source>
        <strain evidence="2 3">OWC-DMM</strain>
    </source>
</reference>
<gene>
    <name evidence="2" type="ORF">B0F87_10988</name>
</gene>
<dbReference type="EMBL" id="PTIZ01000009">
    <property type="protein sequence ID" value="PPK74442.1"/>
    <property type="molecule type" value="Genomic_DNA"/>
</dbReference>
<proteinExistence type="predicted"/>
<evidence type="ECO:0000256" key="1">
    <source>
        <dbReference type="SAM" id="Phobius"/>
    </source>
</evidence>
<feature type="transmembrane region" description="Helical" evidence="1">
    <location>
        <begin position="213"/>
        <end position="235"/>
    </location>
</feature>